<evidence type="ECO:0000313" key="3">
    <source>
        <dbReference type="Proteomes" id="UP000189796"/>
    </source>
</evidence>
<dbReference type="PANTHER" id="PTHR42928:SF5">
    <property type="entry name" value="BLR1237 PROTEIN"/>
    <property type="match status" value="1"/>
</dbReference>
<dbReference type="AlphaFoldDB" id="A0A1M5YWU7"/>
<evidence type="ECO:0000313" key="2">
    <source>
        <dbReference type="EMBL" id="SHI16499.1"/>
    </source>
</evidence>
<dbReference type="RefSeq" id="WP_172842815.1">
    <property type="nucleotide sequence ID" value="NZ_LT670817.1"/>
</dbReference>
<keyword evidence="2" id="KW-0675">Receptor</keyword>
<dbReference type="CDD" id="cd07012">
    <property type="entry name" value="PBP2_Bug_TTT"/>
    <property type="match status" value="1"/>
</dbReference>
<proteinExistence type="inferred from homology"/>
<protein>
    <submittedName>
        <fullName evidence="2">Tripartite-type tricarboxylate transporter, receptor component TctC</fullName>
    </submittedName>
</protein>
<dbReference type="Proteomes" id="UP000189796">
    <property type="component" value="Chromosome I"/>
</dbReference>
<dbReference type="EMBL" id="LT670817">
    <property type="protein sequence ID" value="SHI16499.1"/>
    <property type="molecule type" value="Genomic_DNA"/>
</dbReference>
<organism evidence="2 3">
    <name type="scientific">Bradyrhizobium erythrophlei</name>
    <dbReference type="NCBI Taxonomy" id="1437360"/>
    <lineage>
        <taxon>Bacteria</taxon>
        <taxon>Pseudomonadati</taxon>
        <taxon>Pseudomonadota</taxon>
        <taxon>Alphaproteobacteria</taxon>
        <taxon>Hyphomicrobiales</taxon>
        <taxon>Nitrobacteraceae</taxon>
        <taxon>Bradyrhizobium</taxon>
    </lineage>
</organism>
<name>A0A1M5YWU7_9BRAD</name>
<dbReference type="InterPro" id="IPR005064">
    <property type="entry name" value="BUG"/>
</dbReference>
<dbReference type="SUPFAM" id="SSF53850">
    <property type="entry name" value="Periplasmic binding protein-like II"/>
    <property type="match status" value="1"/>
</dbReference>
<gene>
    <name evidence="2" type="ORF">SAMN05443248_8905</name>
</gene>
<comment type="similarity">
    <text evidence="1">Belongs to the UPF0065 (bug) family.</text>
</comment>
<reference evidence="2 3" key="1">
    <citation type="submission" date="2016-11" db="EMBL/GenBank/DDBJ databases">
        <authorList>
            <person name="Jaros S."/>
            <person name="Januszkiewicz K."/>
            <person name="Wedrychowicz H."/>
        </authorList>
    </citation>
    <scope>NUCLEOTIDE SEQUENCE [LARGE SCALE GENOMIC DNA]</scope>
    <source>
        <strain evidence="2 3">GAS138</strain>
    </source>
</reference>
<dbReference type="Gene3D" id="3.40.190.10">
    <property type="entry name" value="Periplasmic binding protein-like II"/>
    <property type="match status" value="1"/>
</dbReference>
<dbReference type="Gene3D" id="3.40.190.150">
    <property type="entry name" value="Bordetella uptake gene, domain 1"/>
    <property type="match status" value="1"/>
</dbReference>
<sequence length="326" mass="34932">MHKDAVKTIVVTAFLLLAVLVSAARAEYPDHGIKIFVAWPPGGSTDIVARFVAEQLSTALKQPVVVENRPGANGNIGAEMFARLPADGYSLMIATAETHAINPHVYTKLGYDVTRDFEPIALLAQVDFVLIARTGLAANNVQEFIHLAKASPGGIKVGSYGLGSTSHLALAALEEKTGASFLHIPYRGLTPAVNAIMTGEIDAAFVSPNSVLGIEKSGQAKILGAASLQRPAVAPNVPTFAEQGIADFVNGNWYGIVAPHGLPTEIKERLENEMRNIAGSELFAQRLGPAAIEVRYLDAAQFSEFLRSENERWGKIVEARKIKVEQ</sequence>
<evidence type="ECO:0000256" key="1">
    <source>
        <dbReference type="ARBA" id="ARBA00006987"/>
    </source>
</evidence>
<dbReference type="PANTHER" id="PTHR42928">
    <property type="entry name" value="TRICARBOXYLATE-BINDING PROTEIN"/>
    <property type="match status" value="1"/>
</dbReference>
<dbReference type="Pfam" id="PF03401">
    <property type="entry name" value="TctC"/>
    <property type="match status" value="1"/>
</dbReference>
<dbReference type="InterPro" id="IPR042100">
    <property type="entry name" value="Bug_dom1"/>
</dbReference>
<accession>A0A1M5YWU7</accession>
<dbReference type="PIRSF" id="PIRSF017082">
    <property type="entry name" value="YflP"/>
    <property type="match status" value="1"/>
</dbReference>